<accession>A0A6V7UMF2</accession>
<organism evidence="1 2">
    <name type="scientific">Meloidogyne enterolobii</name>
    <name type="common">Root-knot nematode worm</name>
    <name type="synonym">Meloidogyne mayaguensis</name>
    <dbReference type="NCBI Taxonomy" id="390850"/>
    <lineage>
        <taxon>Eukaryota</taxon>
        <taxon>Metazoa</taxon>
        <taxon>Ecdysozoa</taxon>
        <taxon>Nematoda</taxon>
        <taxon>Chromadorea</taxon>
        <taxon>Rhabditida</taxon>
        <taxon>Tylenchina</taxon>
        <taxon>Tylenchomorpha</taxon>
        <taxon>Tylenchoidea</taxon>
        <taxon>Meloidogynidae</taxon>
        <taxon>Meloidogyninae</taxon>
        <taxon>Meloidogyne</taxon>
    </lineage>
</organism>
<protein>
    <submittedName>
        <fullName evidence="1">Uncharacterized protein</fullName>
    </submittedName>
</protein>
<gene>
    <name evidence="1" type="ORF">MENT_LOCUS14992</name>
</gene>
<dbReference type="Proteomes" id="UP000580250">
    <property type="component" value="Unassembled WGS sequence"/>
</dbReference>
<comment type="caution">
    <text evidence="1">The sequence shown here is derived from an EMBL/GenBank/DDBJ whole genome shotgun (WGS) entry which is preliminary data.</text>
</comment>
<dbReference type="EMBL" id="CAJEWN010000087">
    <property type="protein sequence ID" value="CAD2161686.1"/>
    <property type="molecule type" value="Genomic_DNA"/>
</dbReference>
<evidence type="ECO:0000313" key="2">
    <source>
        <dbReference type="Proteomes" id="UP000580250"/>
    </source>
</evidence>
<reference evidence="1 2" key="1">
    <citation type="submission" date="2020-08" db="EMBL/GenBank/DDBJ databases">
        <authorList>
            <person name="Koutsovoulos G."/>
            <person name="Danchin GJ E."/>
        </authorList>
    </citation>
    <scope>NUCLEOTIDE SEQUENCE [LARGE SCALE GENOMIC DNA]</scope>
</reference>
<sequence>MCSRFVNHVYFKNGEIIKKFIEFLPSQECNLTELRKTVIKLTTILKIKLLNSLSFLLNSNSNLTTILCPTKIPSAGD</sequence>
<dbReference type="AlphaFoldDB" id="A0A6V7UMF2"/>
<proteinExistence type="predicted"/>
<evidence type="ECO:0000313" key="1">
    <source>
        <dbReference type="EMBL" id="CAD2161686.1"/>
    </source>
</evidence>
<name>A0A6V7UMF2_MELEN</name>